<proteinExistence type="predicted"/>
<sequence length="75" mass="8310">MANTGCVVNCCIISNILLIAFALFESESTESWSFFLTNLRQHIIPIALNVPGSGWHSPIAHHVICVRYMASNFTT</sequence>
<comment type="caution">
    <text evidence="2">The sequence shown here is derived from an EMBL/GenBank/DDBJ whole genome shotgun (WGS) entry which is preliminary data.</text>
</comment>
<keyword evidence="1" id="KW-0472">Membrane</keyword>
<dbReference type="AlphaFoldDB" id="A0A444YPP7"/>
<protein>
    <submittedName>
        <fullName evidence="2">Uncharacterized protein</fullName>
    </submittedName>
</protein>
<reference evidence="2 3" key="1">
    <citation type="submission" date="2019-01" db="EMBL/GenBank/DDBJ databases">
        <title>Sequencing of cultivated peanut Arachis hypogaea provides insights into genome evolution and oil improvement.</title>
        <authorList>
            <person name="Chen X."/>
        </authorList>
    </citation>
    <scope>NUCLEOTIDE SEQUENCE [LARGE SCALE GENOMIC DNA]</scope>
    <source>
        <strain evidence="3">cv. Fuhuasheng</strain>
        <tissue evidence="2">Leaves</tissue>
    </source>
</reference>
<dbReference type="Proteomes" id="UP000289738">
    <property type="component" value="Chromosome B06"/>
</dbReference>
<gene>
    <name evidence="2" type="ORF">Ahy_B06g083259</name>
</gene>
<organism evidence="2 3">
    <name type="scientific">Arachis hypogaea</name>
    <name type="common">Peanut</name>
    <dbReference type="NCBI Taxonomy" id="3818"/>
    <lineage>
        <taxon>Eukaryota</taxon>
        <taxon>Viridiplantae</taxon>
        <taxon>Streptophyta</taxon>
        <taxon>Embryophyta</taxon>
        <taxon>Tracheophyta</taxon>
        <taxon>Spermatophyta</taxon>
        <taxon>Magnoliopsida</taxon>
        <taxon>eudicotyledons</taxon>
        <taxon>Gunneridae</taxon>
        <taxon>Pentapetalae</taxon>
        <taxon>rosids</taxon>
        <taxon>fabids</taxon>
        <taxon>Fabales</taxon>
        <taxon>Fabaceae</taxon>
        <taxon>Papilionoideae</taxon>
        <taxon>50 kb inversion clade</taxon>
        <taxon>dalbergioids sensu lato</taxon>
        <taxon>Dalbergieae</taxon>
        <taxon>Pterocarpus clade</taxon>
        <taxon>Arachis</taxon>
    </lineage>
</organism>
<evidence type="ECO:0000313" key="2">
    <source>
        <dbReference type="EMBL" id="RYR03868.1"/>
    </source>
</evidence>
<keyword evidence="3" id="KW-1185">Reference proteome</keyword>
<feature type="transmembrane region" description="Helical" evidence="1">
    <location>
        <begin position="6"/>
        <end position="24"/>
    </location>
</feature>
<evidence type="ECO:0000256" key="1">
    <source>
        <dbReference type="SAM" id="Phobius"/>
    </source>
</evidence>
<accession>A0A444YPP7</accession>
<keyword evidence="1" id="KW-0812">Transmembrane</keyword>
<dbReference type="EMBL" id="SDMP01000016">
    <property type="protein sequence ID" value="RYR03868.1"/>
    <property type="molecule type" value="Genomic_DNA"/>
</dbReference>
<evidence type="ECO:0000313" key="3">
    <source>
        <dbReference type="Proteomes" id="UP000289738"/>
    </source>
</evidence>
<name>A0A444YPP7_ARAHY</name>
<keyword evidence="1" id="KW-1133">Transmembrane helix</keyword>